<dbReference type="AlphaFoldDB" id="A0A9P6G3U5"/>
<evidence type="ECO:0000313" key="2">
    <source>
        <dbReference type="EMBL" id="KAF9728459.1"/>
    </source>
</evidence>
<dbReference type="EMBL" id="WJXW01000020">
    <property type="protein sequence ID" value="KAF9728459.1"/>
    <property type="molecule type" value="Genomic_DNA"/>
</dbReference>
<feature type="region of interest" description="Disordered" evidence="1">
    <location>
        <begin position="1"/>
        <end position="21"/>
    </location>
</feature>
<dbReference type="OrthoDB" id="3799855at2759"/>
<keyword evidence="3" id="KW-1185">Reference proteome</keyword>
<accession>A0A9P6G3U5</accession>
<name>A0A9P6G3U5_9PLEO</name>
<proteinExistence type="predicted"/>
<reference evidence="2" key="1">
    <citation type="journal article" date="2020" name="Mol. Plant Microbe Interact.">
        <title>Genome Sequence of the Biocontrol Agent Coniothyrium minitans strain Conio (IMI 134523).</title>
        <authorList>
            <person name="Patel D."/>
            <person name="Shittu T.A."/>
            <person name="Baroncelli R."/>
            <person name="Muthumeenakshi S."/>
            <person name="Osborne T.H."/>
            <person name="Janganan T.K."/>
            <person name="Sreenivasaprasad S."/>
        </authorList>
    </citation>
    <scope>NUCLEOTIDE SEQUENCE</scope>
    <source>
        <strain evidence="2">Conio</strain>
    </source>
</reference>
<comment type="caution">
    <text evidence="2">The sequence shown here is derived from an EMBL/GenBank/DDBJ whole genome shotgun (WGS) entry which is preliminary data.</text>
</comment>
<evidence type="ECO:0000256" key="1">
    <source>
        <dbReference type="SAM" id="MobiDB-lite"/>
    </source>
</evidence>
<dbReference type="Proteomes" id="UP000756921">
    <property type="component" value="Unassembled WGS sequence"/>
</dbReference>
<organism evidence="2 3">
    <name type="scientific">Paraphaeosphaeria minitans</name>
    <dbReference type="NCBI Taxonomy" id="565426"/>
    <lineage>
        <taxon>Eukaryota</taxon>
        <taxon>Fungi</taxon>
        <taxon>Dikarya</taxon>
        <taxon>Ascomycota</taxon>
        <taxon>Pezizomycotina</taxon>
        <taxon>Dothideomycetes</taxon>
        <taxon>Pleosporomycetidae</taxon>
        <taxon>Pleosporales</taxon>
        <taxon>Massarineae</taxon>
        <taxon>Didymosphaeriaceae</taxon>
        <taxon>Paraphaeosphaeria</taxon>
    </lineage>
</organism>
<protein>
    <submittedName>
        <fullName evidence="2">Uncharacterized protein</fullName>
    </submittedName>
</protein>
<gene>
    <name evidence="2" type="ORF">PMIN01_13592</name>
</gene>
<evidence type="ECO:0000313" key="3">
    <source>
        <dbReference type="Proteomes" id="UP000756921"/>
    </source>
</evidence>
<sequence length="428" mass="48358">MDKHNWKDYRKSRGPGRPPVEPSLLPWEHNVHCQQMVWTGDGLVFWRVYPSQRLGNEDESASLGDACRKDSHGTCQEKEELRGVWDRVEAQLDNHRVEQGRRALAPAIDSRYPIHFSPWIDKTGWVAYLAGHDPPAVAQLLESPDQQNEPGLHALIMAFDSLIAAARASILSEDFNVFALHRINSFLRGRPYSKPLHTKLLDGTFRNYRAVWHKLLCFTYRLVVLRRGPRLHFKLTPAQLHAFSQVSTQNSCSKFTQRISPPAANAASSNSSHHSSDPSVSPDLQNVCLQLCLSLLDHKLHGKLSDSIVIGFLAALGINKERNGLDEAATYTPKLSGLIKLAQLLVIQHAVIEHRAARVEFPNELVAELQDRFMVFGSDTPMNWILDLRAYGKKARDNTTTAGHIMWSDDGEQLSYRTLELTMNGLRW</sequence>
<feature type="compositionally biased region" description="Basic and acidic residues" evidence="1">
    <location>
        <begin position="1"/>
        <end position="11"/>
    </location>
</feature>